<keyword evidence="4" id="KW-1185">Reference proteome</keyword>
<dbReference type="RefSeq" id="WP_346148774.1">
    <property type="nucleotide sequence ID" value="NZ_BAAAUA010000055.1"/>
</dbReference>
<comment type="caution">
    <text evidence="3">The sequence shown here is derived from an EMBL/GenBank/DDBJ whole genome shotgun (WGS) entry which is preliminary data.</text>
</comment>
<organism evidence="3 4">
    <name type="scientific">Kitasatospora cinereorecta</name>
    <dbReference type="NCBI Taxonomy" id="285560"/>
    <lineage>
        <taxon>Bacteria</taxon>
        <taxon>Bacillati</taxon>
        <taxon>Actinomycetota</taxon>
        <taxon>Actinomycetes</taxon>
        <taxon>Kitasatosporales</taxon>
        <taxon>Streptomycetaceae</taxon>
        <taxon>Kitasatospora</taxon>
    </lineage>
</organism>
<keyword evidence="2" id="KW-1133">Transmembrane helix</keyword>
<name>A0ABW0VNS9_9ACTN</name>
<dbReference type="Proteomes" id="UP001596066">
    <property type="component" value="Unassembled WGS sequence"/>
</dbReference>
<keyword evidence="2" id="KW-0812">Transmembrane</keyword>
<feature type="region of interest" description="Disordered" evidence="1">
    <location>
        <begin position="369"/>
        <end position="388"/>
    </location>
</feature>
<feature type="region of interest" description="Disordered" evidence="1">
    <location>
        <begin position="1"/>
        <end position="52"/>
    </location>
</feature>
<feature type="transmembrane region" description="Helical" evidence="2">
    <location>
        <begin position="297"/>
        <end position="320"/>
    </location>
</feature>
<evidence type="ECO:0000313" key="3">
    <source>
        <dbReference type="EMBL" id="MFC5646494.1"/>
    </source>
</evidence>
<reference evidence="4" key="1">
    <citation type="journal article" date="2019" name="Int. J. Syst. Evol. Microbiol.">
        <title>The Global Catalogue of Microorganisms (GCM) 10K type strain sequencing project: providing services to taxonomists for standard genome sequencing and annotation.</title>
        <authorList>
            <consortium name="The Broad Institute Genomics Platform"/>
            <consortium name="The Broad Institute Genome Sequencing Center for Infectious Disease"/>
            <person name="Wu L."/>
            <person name="Ma J."/>
        </authorList>
    </citation>
    <scope>NUCLEOTIDE SEQUENCE [LARGE SCALE GENOMIC DNA]</scope>
    <source>
        <strain evidence="4">CGMCC 4.1622</strain>
    </source>
</reference>
<protein>
    <submittedName>
        <fullName evidence="3">Uncharacterized protein</fullName>
    </submittedName>
</protein>
<feature type="transmembrane region" description="Helical" evidence="2">
    <location>
        <begin position="217"/>
        <end position="238"/>
    </location>
</feature>
<keyword evidence="2" id="KW-0472">Membrane</keyword>
<sequence>MSDIGRPDQGAQQSHGPTDPPTPPSGERQQALGPPLPGKRQRSPGPPWWQRKPEAGRWELREALRARITELRALLEVNRLASTQAADRAKVLLDSACAELDKAESVLDHGSCPRLRWPAHLSVARTHVDMAYSLLLRMLPDPDFRAEVPGLAALIGHYLHPDDPQRSDALEIVTAVNALPDGDAVSSRQREALIEAAWAARQVLQNESARAASFVHILYAVTTVLALLAGAVAVLTYFSPTLVPICFSPSSGQVCATGSSPEPWDYLVIEIVGMVAAAVAAAVSLRQVKGTATAYNVPVALAVLKLPSGALTALLGLLLMRGQFVPGLTNLDSSAQIIAYGIVFGYAQQVGTRLIDRQGQAVLKAVGAPASAPSVPGTTASPQPSSGP</sequence>
<accession>A0ABW0VNS9</accession>
<evidence type="ECO:0000256" key="2">
    <source>
        <dbReference type="SAM" id="Phobius"/>
    </source>
</evidence>
<feature type="compositionally biased region" description="Low complexity" evidence="1">
    <location>
        <begin position="369"/>
        <end position="382"/>
    </location>
</feature>
<feature type="transmembrane region" description="Helical" evidence="2">
    <location>
        <begin position="266"/>
        <end position="285"/>
    </location>
</feature>
<evidence type="ECO:0000313" key="4">
    <source>
        <dbReference type="Proteomes" id="UP001596066"/>
    </source>
</evidence>
<gene>
    <name evidence="3" type="ORF">ACFPZF_34790</name>
</gene>
<evidence type="ECO:0000256" key="1">
    <source>
        <dbReference type="SAM" id="MobiDB-lite"/>
    </source>
</evidence>
<dbReference type="EMBL" id="JBHSOC010000102">
    <property type="protein sequence ID" value="MFC5646494.1"/>
    <property type="molecule type" value="Genomic_DNA"/>
</dbReference>
<proteinExistence type="predicted"/>